<dbReference type="EMBL" id="UINC01064041">
    <property type="protein sequence ID" value="SVB92312.1"/>
    <property type="molecule type" value="Genomic_DNA"/>
</dbReference>
<dbReference type="AlphaFoldDB" id="A0A382HZ06"/>
<sequence>APLLQRSCQNCHRPNSVAPMSLIAYEEVRPWARSIKQRTGLRNRMGVMPPWFIEKDIGIQDFKDDISLSDDEIALIAEWVDTGAPRGDLAEMPSPLMFAEADEWAFDTPDLIINSPPVTMVATAPDWWGALAPTPTGLTEDRYVSAMQVKEISDVRGGTGGKFIFHHATMSSISNGSSAGNWPAHEVGRNAEVFDPEVGRLLHADAQFAFPSVHMHANGEDTTAHLRVAFKFHPKGYSPTRQRGGVTFGNGELDLKGMQSGQKVHIYATVREHTKLTTFEPHMHASGVRMCLEAIWGGRTETLNCAGYDHNWVKVYKYGENAAPLLPKGTLLHVTAYFDNTTSNPNVVDPRNWGGLGHRSIDNMAILFAPGITLSEKDFRNEMTERRKSLNLADGDTVIGCPLCGFDELPQKVQGQQ</sequence>
<gene>
    <name evidence="1" type="ORF">METZ01_LOCUS245166</name>
</gene>
<reference evidence="1" key="1">
    <citation type="submission" date="2018-05" db="EMBL/GenBank/DDBJ databases">
        <authorList>
            <person name="Lanie J.A."/>
            <person name="Ng W.-L."/>
            <person name="Kazmierczak K.M."/>
            <person name="Andrzejewski T.M."/>
            <person name="Davidsen T.M."/>
            <person name="Wayne K.J."/>
            <person name="Tettelin H."/>
            <person name="Glass J.I."/>
            <person name="Rusch D."/>
            <person name="Podicherti R."/>
            <person name="Tsui H.-C.T."/>
            <person name="Winkler M.E."/>
        </authorList>
    </citation>
    <scope>NUCLEOTIDE SEQUENCE</scope>
</reference>
<evidence type="ECO:0000313" key="1">
    <source>
        <dbReference type="EMBL" id="SVB92312.1"/>
    </source>
</evidence>
<accession>A0A382HZ06</accession>
<name>A0A382HZ06_9ZZZZ</name>
<feature type="non-terminal residue" evidence="1">
    <location>
        <position position="1"/>
    </location>
</feature>
<organism evidence="1">
    <name type="scientific">marine metagenome</name>
    <dbReference type="NCBI Taxonomy" id="408172"/>
    <lineage>
        <taxon>unclassified sequences</taxon>
        <taxon>metagenomes</taxon>
        <taxon>ecological metagenomes</taxon>
    </lineage>
</organism>
<evidence type="ECO:0008006" key="2">
    <source>
        <dbReference type="Google" id="ProtNLM"/>
    </source>
</evidence>
<proteinExistence type="predicted"/>
<protein>
    <recommendedName>
        <fullName evidence="2">Cytochrome c domain-containing protein</fullName>
    </recommendedName>
</protein>